<sequence>MIDLVLLIDDNETDNFISRRVIELTQFAQRVIVKSSGRQALDYLQEHLQNPSELPDLIFLDINMPIMDGFMFLYEFETLPAEIQQKARVIILSSSEDRRDVDKIITNPAVIKYITKPLTQDDLEALRGAF</sequence>
<gene>
    <name evidence="3" type="ORF">K4G66_12060</name>
</gene>
<evidence type="ECO:0000259" key="2">
    <source>
        <dbReference type="PROSITE" id="PS50110"/>
    </source>
</evidence>
<dbReference type="AlphaFoldDB" id="A0AA49GST0"/>
<reference evidence="3" key="1">
    <citation type="journal article" date="2023" name="Comput. Struct. Biotechnol. J.">
        <title>Discovery of a novel marine Bacteroidetes with a rich repertoire of carbohydrate-active enzymes.</title>
        <authorList>
            <person name="Chen B."/>
            <person name="Liu G."/>
            <person name="Chen Q."/>
            <person name="Wang H."/>
            <person name="Liu L."/>
            <person name="Tang K."/>
        </authorList>
    </citation>
    <scope>NUCLEOTIDE SEQUENCE</scope>
    <source>
        <strain evidence="3">TK19036</strain>
    </source>
</reference>
<feature type="domain" description="Response regulatory" evidence="2">
    <location>
        <begin position="4"/>
        <end position="130"/>
    </location>
</feature>
<dbReference type="PANTHER" id="PTHR44520">
    <property type="entry name" value="RESPONSE REGULATOR RCP1-RELATED"/>
    <property type="match status" value="1"/>
</dbReference>
<dbReference type="PROSITE" id="PS50110">
    <property type="entry name" value="RESPONSE_REGULATORY"/>
    <property type="match status" value="1"/>
</dbReference>
<name>A0AA49GST0_9BACT</name>
<dbReference type="Gene3D" id="3.40.50.2300">
    <property type="match status" value="1"/>
</dbReference>
<dbReference type="EMBL" id="CP120682">
    <property type="protein sequence ID" value="WKN39426.1"/>
    <property type="molecule type" value="Genomic_DNA"/>
</dbReference>
<evidence type="ECO:0000313" key="3">
    <source>
        <dbReference type="EMBL" id="WKN39426.1"/>
    </source>
</evidence>
<dbReference type="InterPro" id="IPR001789">
    <property type="entry name" value="Sig_transdc_resp-reg_receiver"/>
</dbReference>
<reference evidence="3" key="2">
    <citation type="journal article" date="2024" name="Antonie Van Leeuwenhoek">
        <title>Roseihalotalea indica gen. nov., sp. nov., a halophilic Bacteroidetes from mesopelagic Southwest Indian Ocean with higher carbohydrate metabolic potential.</title>
        <authorList>
            <person name="Chen B."/>
            <person name="Zhang M."/>
            <person name="Lin D."/>
            <person name="Ye J."/>
            <person name="Tang K."/>
        </authorList>
    </citation>
    <scope>NUCLEOTIDE SEQUENCE</scope>
    <source>
        <strain evidence="3">TK19036</strain>
    </source>
</reference>
<dbReference type="SUPFAM" id="SSF52172">
    <property type="entry name" value="CheY-like"/>
    <property type="match status" value="1"/>
</dbReference>
<accession>A0AA49GST0</accession>
<protein>
    <submittedName>
        <fullName evidence="3">Response regulator</fullName>
    </submittedName>
</protein>
<dbReference type="PANTHER" id="PTHR44520:SF2">
    <property type="entry name" value="RESPONSE REGULATOR RCP1"/>
    <property type="match status" value="1"/>
</dbReference>
<proteinExistence type="predicted"/>
<dbReference type="Pfam" id="PF00072">
    <property type="entry name" value="Response_reg"/>
    <property type="match status" value="1"/>
</dbReference>
<dbReference type="SMART" id="SM00448">
    <property type="entry name" value="REC"/>
    <property type="match status" value="1"/>
</dbReference>
<organism evidence="3">
    <name type="scientific">Roseihalotalea indica</name>
    <dbReference type="NCBI Taxonomy" id="2867963"/>
    <lineage>
        <taxon>Bacteria</taxon>
        <taxon>Pseudomonadati</taxon>
        <taxon>Bacteroidota</taxon>
        <taxon>Cytophagia</taxon>
        <taxon>Cytophagales</taxon>
        <taxon>Catalimonadaceae</taxon>
        <taxon>Roseihalotalea</taxon>
    </lineage>
</organism>
<keyword evidence="1" id="KW-0597">Phosphoprotein</keyword>
<evidence type="ECO:0000256" key="1">
    <source>
        <dbReference type="PROSITE-ProRule" id="PRU00169"/>
    </source>
</evidence>
<dbReference type="InterPro" id="IPR011006">
    <property type="entry name" value="CheY-like_superfamily"/>
</dbReference>
<dbReference type="InterPro" id="IPR052893">
    <property type="entry name" value="TCS_response_regulator"/>
</dbReference>
<feature type="modified residue" description="4-aspartylphosphate" evidence="1">
    <location>
        <position position="61"/>
    </location>
</feature>
<dbReference type="GO" id="GO:0000160">
    <property type="term" value="P:phosphorelay signal transduction system"/>
    <property type="evidence" value="ECO:0007669"/>
    <property type="project" value="InterPro"/>
</dbReference>